<reference evidence="8 9" key="1">
    <citation type="submission" date="2016-05" db="EMBL/GenBank/DDBJ databases">
        <title>Comparative analysis of secretome profiles of manganese(II)-oxidizing ascomycete fungi.</title>
        <authorList>
            <consortium name="DOE Joint Genome Institute"/>
            <person name="Zeiner C.A."/>
            <person name="Purvine S.O."/>
            <person name="Zink E.M."/>
            <person name="Wu S."/>
            <person name="Pasa-Tolic L."/>
            <person name="Chaput D.L."/>
            <person name="Haridas S."/>
            <person name="Grigoriev I.V."/>
            <person name="Santelli C.M."/>
            <person name="Hansel C.M."/>
        </authorList>
    </citation>
    <scope>NUCLEOTIDE SEQUENCE [LARGE SCALE GENOMIC DNA]</scope>
    <source>
        <strain evidence="8 9">AP3s5-JAC2a</strain>
    </source>
</reference>
<dbReference type="STRING" id="1460663.A0A177C157"/>
<keyword evidence="4" id="KW-0143">Chaperone</keyword>
<dbReference type="AlphaFoldDB" id="A0A177C157"/>
<dbReference type="OrthoDB" id="436519at2759"/>
<dbReference type="EMBL" id="KV441558">
    <property type="protein sequence ID" value="OAG01225.1"/>
    <property type="molecule type" value="Genomic_DNA"/>
</dbReference>
<dbReference type="CDD" id="cd06257">
    <property type="entry name" value="DnaJ"/>
    <property type="match status" value="1"/>
</dbReference>
<feature type="transmembrane region" description="Helical" evidence="6">
    <location>
        <begin position="16"/>
        <end position="38"/>
    </location>
</feature>
<keyword evidence="6" id="KW-0812">Transmembrane</keyword>
<keyword evidence="6" id="KW-1133">Transmembrane helix</keyword>
<feature type="transmembrane region" description="Helical" evidence="6">
    <location>
        <begin position="59"/>
        <end position="75"/>
    </location>
</feature>
<evidence type="ECO:0000313" key="9">
    <source>
        <dbReference type="Proteomes" id="UP000077069"/>
    </source>
</evidence>
<name>A0A177C157_9PLEO</name>
<dbReference type="InParanoid" id="A0A177C157"/>
<feature type="transmembrane region" description="Helical" evidence="6">
    <location>
        <begin position="172"/>
        <end position="195"/>
    </location>
</feature>
<dbReference type="Pfam" id="PF00226">
    <property type="entry name" value="DnaJ"/>
    <property type="match status" value="1"/>
</dbReference>
<evidence type="ECO:0000256" key="5">
    <source>
        <dbReference type="ARBA" id="ARBA00023242"/>
    </source>
</evidence>
<protein>
    <recommendedName>
        <fullName evidence="7">J domain-containing protein</fullName>
    </recommendedName>
</protein>
<comment type="subcellular location">
    <subcellularLocation>
        <location evidence="2">Cytoplasm</location>
    </subcellularLocation>
    <subcellularLocation>
        <location evidence="1">Nucleus</location>
    </subcellularLocation>
</comment>
<organism evidence="8 9">
    <name type="scientific">Paraphaeosphaeria sporulosa</name>
    <dbReference type="NCBI Taxonomy" id="1460663"/>
    <lineage>
        <taxon>Eukaryota</taxon>
        <taxon>Fungi</taxon>
        <taxon>Dikarya</taxon>
        <taxon>Ascomycota</taxon>
        <taxon>Pezizomycotina</taxon>
        <taxon>Dothideomycetes</taxon>
        <taxon>Pleosporomycetidae</taxon>
        <taxon>Pleosporales</taxon>
        <taxon>Massarineae</taxon>
        <taxon>Didymosphaeriaceae</taxon>
        <taxon>Paraphaeosphaeria</taxon>
    </lineage>
</organism>
<evidence type="ECO:0000256" key="2">
    <source>
        <dbReference type="ARBA" id="ARBA00004496"/>
    </source>
</evidence>
<dbReference type="Gene3D" id="1.10.287.110">
    <property type="entry name" value="DnaJ domain"/>
    <property type="match status" value="1"/>
</dbReference>
<accession>A0A177C157</accession>
<feature type="domain" description="J" evidence="7">
    <location>
        <begin position="84"/>
        <end position="151"/>
    </location>
</feature>
<dbReference type="InterPro" id="IPR001623">
    <property type="entry name" value="DnaJ_domain"/>
</dbReference>
<dbReference type="SMART" id="SM00271">
    <property type="entry name" value="DnaJ"/>
    <property type="match status" value="1"/>
</dbReference>
<evidence type="ECO:0000313" key="8">
    <source>
        <dbReference type="EMBL" id="OAG01225.1"/>
    </source>
</evidence>
<dbReference type="GO" id="GO:0005681">
    <property type="term" value="C:spliceosomal complex"/>
    <property type="evidence" value="ECO:0007669"/>
    <property type="project" value="TreeGrafter"/>
</dbReference>
<dbReference type="RefSeq" id="XP_018031590.1">
    <property type="nucleotide sequence ID" value="XM_018176912.1"/>
</dbReference>
<dbReference type="GeneID" id="28760398"/>
<evidence type="ECO:0000256" key="1">
    <source>
        <dbReference type="ARBA" id="ARBA00004123"/>
    </source>
</evidence>
<dbReference type="Proteomes" id="UP000077069">
    <property type="component" value="Unassembled WGS sequence"/>
</dbReference>
<keyword evidence="5" id="KW-0539">Nucleus</keyword>
<evidence type="ECO:0000256" key="6">
    <source>
        <dbReference type="SAM" id="Phobius"/>
    </source>
</evidence>
<dbReference type="GO" id="GO:0000390">
    <property type="term" value="P:spliceosomal complex disassembly"/>
    <property type="evidence" value="ECO:0007669"/>
    <property type="project" value="TreeGrafter"/>
</dbReference>
<dbReference type="GO" id="GO:0005737">
    <property type="term" value="C:cytoplasm"/>
    <property type="evidence" value="ECO:0007669"/>
    <property type="project" value="UniProtKB-SubCell"/>
</dbReference>
<sequence>MARSANFSLDTLGPFIVWQFIIPYAATWMQSIFYSIFIRAGEPKPMPGSPRFMKHRRQILIVTYLAYFFFTIYEADYNLQKSGNAYNDLGVPIDVTDNVVNSRFRRLTLKYHPDKFALKDQARATEFYNHLKSARDIVLDPAKRWAYDRFGPGIFYSCSKCVTIKEYTDSALFVAMGTYGALFLFLIGTNALGFLRDGAYWRYLAILAVAAYDVRTAMRPDHPPFVAQWLNPLVTGLKLRPAYLPFQVTSIVKKASISAAQFLGLLIPLYRDDPQKPAKPTDDTDESRHKQLDRLEAVVQAGNQDVTRILELESTIFKENERAKGALRGAMTTYMVQNVIHQEPEVRNAIGQRIGRRRADAPHGAQGTK</sequence>
<keyword evidence="9" id="KW-1185">Reference proteome</keyword>
<gene>
    <name evidence="8" type="ORF">CC84DRAFT_1154845</name>
</gene>
<dbReference type="InterPro" id="IPR036869">
    <property type="entry name" value="J_dom_sf"/>
</dbReference>
<dbReference type="PANTHER" id="PTHR44313">
    <property type="entry name" value="DNAJ HOMOLOG SUBFAMILY C MEMBER 17"/>
    <property type="match status" value="1"/>
</dbReference>
<evidence type="ECO:0000256" key="3">
    <source>
        <dbReference type="ARBA" id="ARBA00022490"/>
    </source>
</evidence>
<dbReference type="InterPro" id="IPR052094">
    <property type="entry name" value="Pre-mRNA-splicing_ERAD"/>
</dbReference>
<evidence type="ECO:0000256" key="4">
    <source>
        <dbReference type="ARBA" id="ARBA00023186"/>
    </source>
</evidence>
<keyword evidence="6" id="KW-0472">Membrane</keyword>
<dbReference type="SUPFAM" id="SSF46565">
    <property type="entry name" value="Chaperone J-domain"/>
    <property type="match status" value="1"/>
</dbReference>
<keyword evidence="3" id="KW-0963">Cytoplasm</keyword>
<dbReference type="PRINTS" id="PR00625">
    <property type="entry name" value="JDOMAIN"/>
</dbReference>
<dbReference type="PROSITE" id="PS50076">
    <property type="entry name" value="DNAJ_2"/>
    <property type="match status" value="1"/>
</dbReference>
<evidence type="ECO:0000259" key="7">
    <source>
        <dbReference type="PROSITE" id="PS50076"/>
    </source>
</evidence>
<dbReference type="PANTHER" id="PTHR44313:SF1">
    <property type="entry name" value="DNAJ HOMOLOG SUBFAMILY C MEMBER 17"/>
    <property type="match status" value="1"/>
</dbReference>
<proteinExistence type="predicted"/>